<keyword evidence="1" id="KW-0472">Membrane</keyword>
<gene>
    <name evidence="2" type="ORF">S01H1_16628</name>
</gene>
<evidence type="ECO:0000313" key="2">
    <source>
        <dbReference type="EMBL" id="GAF67207.1"/>
    </source>
</evidence>
<keyword evidence="1" id="KW-1133">Transmembrane helix</keyword>
<evidence type="ECO:0000256" key="1">
    <source>
        <dbReference type="SAM" id="Phobius"/>
    </source>
</evidence>
<reference evidence="2" key="1">
    <citation type="journal article" date="2014" name="Front. Microbiol.">
        <title>High frequency of phylogenetically diverse reductive dehalogenase-homologous genes in deep subseafloor sedimentary metagenomes.</title>
        <authorList>
            <person name="Kawai M."/>
            <person name="Futagami T."/>
            <person name="Toyoda A."/>
            <person name="Takaki Y."/>
            <person name="Nishi S."/>
            <person name="Hori S."/>
            <person name="Arai W."/>
            <person name="Tsubouchi T."/>
            <person name="Morono Y."/>
            <person name="Uchiyama I."/>
            <person name="Ito T."/>
            <person name="Fujiyama A."/>
            <person name="Inagaki F."/>
            <person name="Takami H."/>
        </authorList>
    </citation>
    <scope>NUCLEOTIDE SEQUENCE</scope>
    <source>
        <strain evidence="2">Expedition CK06-06</strain>
    </source>
</reference>
<protein>
    <submittedName>
        <fullName evidence="2">Uncharacterized protein</fullName>
    </submittedName>
</protein>
<proteinExistence type="predicted"/>
<organism evidence="2">
    <name type="scientific">marine sediment metagenome</name>
    <dbReference type="NCBI Taxonomy" id="412755"/>
    <lineage>
        <taxon>unclassified sequences</taxon>
        <taxon>metagenomes</taxon>
        <taxon>ecological metagenomes</taxon>
    </lineage>
</organism>
<name>X0RTX4_9ZZZZ</name>
<comment type="caution">
    <text evidence="2">The sequence shown here is derived from an EMBL/GenBank/DDBJ whole genome shotgun (WGS) entry which is preliminary data.</text>
</comment>
<sequence>MKTKNNMEEIPLSLSNIRIPKEIRKDFDLEGKMTKKLLILSIVMLLIGALAVTGTAQQVISIEYGELWKD</sequence>
<dbReference type="EMBL" id="BARS01008758">
    <property type="protein sequence ID" value="GAF67207.1"/>
    <property type="molecule type" value="Genomic_DNA"/>
</dbReference>
<keyword evidence="1" id="KW-0812">Transmembrane</keyword>
<accession>X0RTX4</accession>
<feature type="transmembrane region" description="Helical" evidence="1">
    <location>
        <begin position="37"/>
        <end position="60"/>
    </location>
</feature>
<dbReference type="AlphaFoldDB" id="X0RTX4"/>